<name>A0A8C6SJS8_9GOBI</name>
<evidence type="ECO:0000313" key="2">
    <source>
        <dbReference type="Ensembl" id="ENSNMLP00000007313.1"/>
    </source>
</evidence>
<evidence type="ECO:0000313" key="3">
    <source>
        <dbReference type="Proteomes" id="UP000694523"/>
    </source>
</evidence>
<protein>
    <submittedName>
        <fullName evidence="2">Uncharacterized protein</fullName>
    </submittedName>
</protein>
<reference evidence="2" key="1">
    <citation type="submission" date="2025-08" db="UniProtKB">
        <authorList>
            <consortium name="Ensembl"/>
        </authorList>
    </citation>
    <scope>IDENTIFICATION</scope>
</reference>
<keyword evidence="1" id="KW-0732">Signal</keyword>
<organism evidence="2 3">
    <name type="scientific">Neogobius melanostomus</name>
    <name type="common">round goby</name>
    <dbReference type="NCBI Taxonomy" id="47308"/>
    <lineage>
        <taxon>Eukaryota</taxon>
        <taxon>Metazoa</taxon>
        <taxon>Chordata</taxon>
        <taxon>Craniata</taxon>
        <taxon>Vertebrata</taxon>
        <taxon>Euteleostomi</taxon>
        <taxon>Actinopterygii</taxon>
        <taxon>Neopterygii</taxon>
        <taxon>Teleostei</taxon>
        <taxon>Neoteleostei</taxon>
        <taxon>Acanthomorphata</taxon>
        <taxon>Gobiaria</taxon>
        <taxon>Gobiiformes</taxon>
        <taxon>Gobioidei</taxon>
        <taxon>Gobiidae</taxon>
        <taxon>Benthophilinae</taxon>
        <taxon>Neogobiini</taxon>
        <taxon>Neogobius</taxon>
    </lineage>
</organism>
<keyword evidence="3" id="KW-1185">Reference proteome</keyword>
<accession>A0A8C6SJS8</accession>
<feature type="chain" id="PRO_5034844279" evidence="1">
    <location>
        <begin position="20"/>
        <end position="79"/>
    </location>
</feature>
<sequence>MFLTKLLLLAAVCCGAAHGKTLKYRVYEEQRVGSVIARLREDVAGVLAKLPGSLRKPHLHLRHHRPFQRGHLRPAELRS</sequence>
<reference evidence="2" key="2">
    <citation type="submission" date="2025-09" db="UniProtKB">
        <authorList>
            <consortium name="Ensembl"/>
        </authorList>
    </citation>
    <scope>IDENTIFICATION</scope>
</reference>
<dbReference type="Proteomes" id="UP000694523">
    <property type="component" value="Unplaced"/>
</dbReference>
<evidence type="ECO:0000256" key="1">
    <source>
        <dbReference type="SAM" id="SignalP"/>
    </source>
</evidence>
<feature type="signal peptide" evidence="1">
    <location>
        <begin position="1"/>
        <end position="19"/>
    </location>
</feature>
<dbReference type="AlphaFoldDB" id="A0A8C6SJS8"/>
<dbReference type="Ensembl" id="ENSNMLT00000008333.1">
    <property type="protein sequence ID" value="ENSNMLP00000007313.1"/>
    <property type="gene ID" value="ENSNMLG00000005259.1"/>
</dbReference>
<proteinExistence type="predicted"/>